<organism evidence="2 3">
    <name type="scientific">Ciona savignyi</name>
    <name type="common">Pacific transparent sea squirt</name>
    <dbReference type="NCBI Taxonomy" id="51511"/>
    <lineage>
        <taxon>Eukaryota</taxon>
        <taxon>Metazoa</taxon>
        <taxon>Chordata</taxon>
        <taxon>Tunicata</taxon>
        <taxon>Ascidiacea</taxon>
        <taxon>Phlebobranchia</taxon>
        <taxon>Cionidae</taxon>
        <taxon>Ciona</taxon>
    </lineage>
</organism>
<keyword evidence="3" id="KW-1185">Reference proteome</keyword>
<feature type="region of interest" description="Disordered" evidence="1">
    <location>
        <begin position="248"/>
        <end position="273"/>
    </location>
</feature>
<dbReference type="GO" id="GO:0005829">
    <property type="term" value="C:cytosol"/>
    <property type="evidence" value="ECO:0007669"/>
    <property type="project" value="TreeGrafter"/>
</dbReference>
<sequence>MAKQMEKNSEIASVSFEDGSNLVSHFQLAPTSTPVFKTESLKDETDALGSGSLNTSQAHPKKKGGFVITSVKDNVDGDESADDLDESHASYSDISYSRTTDHDPESSASEDTLNLTVQDGPSGNGNGQAGAMTTVPTVTAKNLKTYQAHMQTKTRYEQYPDNESDANPPQIKDGSSKVVTLAGENLPQTKPSTIQFIENRTSEQVLNGVPFNSSGCKGATPAKTLASRVYKVVKRDTQQPVKRERSRWGYFDYPDSQSPNLGFVSQSTSDSRL</sequence>
<evidence type="ECO:0000313" key="3">
    <source>
        <dbReference type="Proteomes" id="UP000007875"/>
    </source>
</evidence>
<dbReference type="AlphaFoldDB" id="H2Z8M6"/>
<dbReference type="PANTHER" id="PTHR46745:SF1">
    <property type="entry name" value="TSC22 DOMAIN FAMILY PROTEIN 1"/>
    <property type="match status" value="1"/>
</dbReference>
<proteinExistence type="predicted"/>
<feature type="compositionally biased region" description="Polar residues" evidence="1">
    <location>
        <begin position="89"/>
        <end position="98"/>
    </location>
</feature>
<dbReference type="GO" id="GO:0043066">
    <property type="term" value="P:negative regulation of apoptotic process"/>
    <property type="evidence" value="ECO:0007669"/>
    <property type="project" value="TreeGrafter"/>
</dbReference>
<dbReference type="PANTHER" id="PTHR46745">
    <property type="entry name" value="TSC22 DOMAIN FAMILY PROTEIN 1"/>
    <property type="match status" value="1"/>
</dbReference>
<reference evidence="2" key="3">
    <citation type="submission" date="2025-09" db="UniProtKB">
        <authorList>
            <consortium name="Ensembl"/>
        </authorList>
    </citation>
    <scope>IDENTIFICATION</scope>
</reference>
<protein>
    <submittedName>
        <fullName evidence="2">Uncharacterized protein</fullName>
    </submittedName>
</protein>
<feature type="compositionally biased region" description="Acidic residues" evidence="1">
    <location>
        <begin position="76"/>
        <end position="85"/>
    </location>
</feature>
<dbReference type="Ensembl" id="ENSCSAVT00000014098.1">
    <property type="protein sequence ID" value="ENSCSAVP00000013938.1"/>
    <property type="gene ID" value="ENSCSAVG00000008174.1"/>
</dbReference>
<evidence type="ECO:0000256" key="1">
    <source>
        <dbReference type="SAM" id="MobiDB-lite"/>
    </source>
</evidence>
<dbReference type="GO" id="GO:0005634">
    <property type="term" value="C:nucleus"/>
    <property type="evidence" value="ECO:0007669"/>
    <property type="project" value="TreeGrafter"/>
</dbReference>
<accession>H2Z8M6</accession>
<feature type="region of interest" description="Disordered" evidence="1">
    <location>
        <begin position="29"/>
        <end position="128"/>
    </location>
</feature>
<feature type="compositionally biased region" description="Polar residues" evidence="1">
    <location>
        <begin position="106"/>
        <end position="121"/>
    </location>
</feature>
<dbReference type="Proteomes" id="UP000007875">
    <property type="component" value="Unassembled WGS sequence"/>
</dbReference>
<dbReference type="GO" id="GO:0008284">
    <property type="term" value="P:positive regulation of cell population proliferation"/>
    <property type="evidence" value="ECO:0007669"/>
    <property type="project" value="TreeGrafter"/>
</dbReference>
<evidence type="ECO:0000313" key="2">
    <source>
        <dbReference type="Ensembl" id="ENSCSAVP00000013938.1"/>
    </source>
</evidence>
<feature type="compositionally biased region" description="Polar residues" evidence="1">
    <location>
        <begin position="255"/>
        <end position="273"/>
    </location>
</feature>
<dbReference type="HOGENOM" id="CLU_1021307_0_0_1"/>
<reference evidence="3" key="1">
    <citation type="submission" date="2003-08" db="EMBL/GenBank/DDBJ databases">
        <authorList>
            <person name="Birren B."/>
            <person name="Nusbaum C."/>
            <person name="Abebe A."/>
            <person name="Abouelleil A."/>
            <person name="Adekoya E."/>
            <person name="Ait-zahra M."/>
            <person name="Allen N."/>
            <person name="Allen T."/>
            <person name="An P."/>
            <person name="Anderson M."/>
            <person name="Anderson S."/>
            <person name="Arachchi H."/>
            <person name="Armbruster J."/>
            <person name="Bachantsang P."/>
            <person name="Baldwin J."/>
            <person name="Barry A."/>
            <person name="Bayul T."/>
            <person name="Blitshsteyn B."/>
            <person name="Bloom T."/>
            <person name="Blye J."/>
            <person name="Boguslavskiy L."/>
            <person name="Borowsky M."/>
            <person name="Boukhgalter B."/>
            <person name="Brunache A."/>
            <person name="Butler J."/>
            <person name="Calixte N."/>
            <person name="Calvo S."/>
            <person name="Camarata J."/>
            <person name="Campo K."/>
            <person name="Chang J."/>
            <person name="Cheshatsang Y."/>
            <person name="Citroen M."/>
            <person name="Collymore A."/>
            <person name="Considine T."/>
            <person name="Cook A."/>
            <person name="Cooke P."/>
            <person name="Corum B."/>
            <person name="Cuomo C."/>
            <person name="David R."/>
            <person name="Dawoe T."/>
            <person name="Degray S."/>
            <person name="Dodge S."/>
            <person name="Dooley K."/>
            <person name="Dorje P."/>
            <person name="Dorjee K."/>
            <person name="Dorris L."/>
            <person name="Duffey N."/>
            <person name="Dupes A."/>
            <person name="Elkins T."/>
            <person name="Engels R."/>
            <person name="Erickson J."/>
            <person name="Farina A."/>
            <person name="Faro S."/>
            <person name="Ferreira P."/>
            <person name="Fischer H."/>
            <person name="Fitzgerald M."/>
            <person name="Foley K."/>
            <person name="Gage D."/>
            <person name="Galagan J."/>
            <person name="Gearin G."/>
            <person name="Gnerre S."/>
            <person name="Gnirke A."/>
            <person name="Goyette A."/>
            <person name="Graham J."/>
            <person name="Grandbois E."/>
            <person name="Gyaltsen K."/>
            <person name="Hafez N."/>
            <person name="Hagopian D."/>
            <person name="Hagos B."/>
            <person name="Hall J."/>
            <person name="Hatcher B."/>
            <person name="Heller A."/>
            <person name="Higgins H."/>
            <person name="Honan T."/>
            <person name="Horn A."/>
            <person name="Houde N."/>
            <person name="Hughes L."/>
            <person name="Hulme W."/>
            <person name="Husby E."/>
            <person name="Iliev I."/>
            <person name="Jaffe D."/>
            <person name="Jones C."/>
            <person name="Kamal M."/>
            <person name="Kamat A."/>
            <person name="Kamvysselis M."/>
            <person name="Karlsson E."/>
            <person name="Kells C."/>
            <person name="Kieu A."/>
            <person name="Kisner P."/>
            <person name="Kodira C."/>
            <person name="Kulbokas E."/>
            <person name="Labutti K."/>
            <person name="Lama D."/>
            <person name="Landers T."/>
            <person name="Leger J."/>
            <person name="Levine S."/>
            <person name="Lewis D."/>
            <person name="Lewis T."/>
            <person name="Lindblad-toh K."/>
            <person name="Liu X."/>
            <person name="Lokyitsang T."/>
            <person name="Lokyitsang Y."/>
            <person name="Lucien O."/>
            <person name="Lui A."/>
            <person name="Ma L.J."/>
            <person name="Mabbitt R."/>
            <person name="Macdonald J."/>
            <person name="Maclean C."/>
            <person name="Major J."/>
            <person name="Manning J."/>
            <person name="Marabella R."/>
            <person name="Maru K."/>
            <person name="Matthews C."/>
            <person name="Mauceli E."/>
            <person name="Mccarthy M."/>
            <person name="Mcdonough S."/>
            <person name="Mcghee T."/>
            <person name="Meldrim J."/>
            <person name="Meneus L."/>
            <person name="Mesirov J."/>
            <person name="Mihalev A."/>
            <person name="Mihova T."/>
            <person name="Mikkelsen T."/>
            <person name="Mlenga V."/>
            <person name="Moru K."/>
            <person name="Mozes J."/>
            <person name="Mulrain L."/>
            <person name="Munson G."/>
            <person name="Naylor J."/>
            <person name="Newes C."/>
            <person name="Nguyen C."/>
            <person name="Nguyen N."/>
            <person name="Nguyen T."/>
            <person name="Nicol R."/>
            <person name="Nielsen C."/>
            <person name="Nizzari M."/>
            <person name="Norbu C."/>
            <person name="Norbu N."/>
            <person name="O'donnell P."/>
            <person name="Okoawo O."/>
            <person name="O'leary S."/>
            <person name="Omotosho B."/>
            <person name="O'neill K."/>
            <person name="Osman S."/>
            <person name="Parker S."/>
            <person name="Perrin D."/>
            <person name="Phunkhang P."/>
            <person name="Piqani B."/>
            <person name="Purcell S."/>
            <person name="Rachupka T."/>
            <person name="Ramasamy U."/>
            <person name="Rameau R."/>
            <person name="Ray V."/>
            <person name="Raymond C."/>
            <person name="Retta R."/>
            <person name="Richardson S."/>
            <person name="Rise C."/>
            <person name="Rodriguez J."/>
            <person name="Rogers J."/>
            <person name="Rogov P."/>
            <person name="Rutman M."/>
            <person name="Schupbach R."/>
            <person name="Seaman C."/>
            <person name="Settipalli S."/>
            <person name="Sharpe T."/>
            <person name="Sheridan J."/>
            <person name="Sherpa N."/>
            <person name="Shi J."/>
            <person name="Smirnov S."/>
            <person name="Smith C."/>
            <person name="Sougnez C."/>
            <person name="Spencer B."/>
            <person name="Stalker J."/>
            <person name="Stange-thomann N."/>
            <person name="Stavropoulos S."/>
            <person name="Stetson K."/>
            <person name="Stone C."/>
            <person name="Stone S."/>
            <person name="Stubbs M."/>
            <person name="Talamas J."/>
            <person name="Tchuinga P."/>
            <person name="Tenzing P."/>
            <person name="Tesfaye S."/>
            <person name="Theodore J."/>
            <person name="Thoulutsang Y."/>
            <person name="Topham K."/>
            <person name="Towey S."/>
            <person name="Tsamla T."/>
            <person name="Tsomo N."/>
            <person name="Vallee D."/>
            <person name="Vassiliev H."/>
            <person name="Venkataraman V."/>
            <person name="Vinson J."/>
            <person name="Vo A."/>
            <person name="Wade C."/>
            <person name="Wang S."/>
            <person name="Wangchuk T."/>
            <person name="Wangdi T."/>
            <person name="Whittaker C."/>
            <person name="Wilkinson J."/>
            <person name="Wu Y."/>
            <person name="Wyman D."/>
            <person name="Yadav S."/>
            <person name="Yang S."/>
            <person name="Yang X."/>
            <person name="Yeager S."/>
            <person name="Yee E."/>
            <person name="Young G."/>
            <person name="Zainoun J."/>
            <person name="Zembeck L."/>
            <person name="Zimmer A."/>
            <person name="Zody M."/>
            <person name="Lander E."/>
        </authorList>
    </citation>
    <scope>NUCLEOTIDE SEQUENCE [LARGE SCALE GENOMIC DNA]</scope>
</reference>
<reference evidence="2" key="2">
    <citation type="submission" date="2025-08" db="UniProtKB">
        <authorList>
            <consortium name="Ensembl"/>
        </authorList>
    </citation>
    <scope>IDENTIFICATION</scope>
</reference>
<dbReference type="InParanoid" id="H2Z8M6"/>
<name>H2Z8M6_CIOSA</name>